<gene>
    <name evidence="9" type="ORF">PbJCM13498_31210</name>
</gene>
<keyword evidence="10" id="KW-1185">Reference proteome</keyword>
<dbReference type="Proteomes" id="UP000391834">
    <property type="component" value="Unassembled WGS sequence"/>
</dbReference>
<sequence>MKLTLMLIFGTIFSIYANNSYSQSTRISLNQENATIRGVLKQIEKKSEFYFAYNNKLIDVKRRVNVNADNEKINQILNSIFAGTDVTYTVLDRQIVLSSKKAMGETAPQQKGKTVTGKVTESNGDPLPGVTVIIKGTTQGAITDANGNYSVDNVPVDGYLDFSFVGMKKQELSVAGKTTLNVVMQSSAIGLDEVIAVGYGVQKKKLTTGANLNLTADELKQQNTSEPLVAIQSQSPGVNITQSSGMPGEGFKVNIRGLGTIGNSSPLYVIDGVAGGDINNLNPSDIESIDVLKDAASAAIYGARAANGVILVTTKQGKKGKIKVTYDGYYGVQDVPNLAKPLNAQQFMDIYNEERTTSGKTAVDFASVIPDLYQKIQSGQWNGTNWLDEIYNKNAPIQNHAFNITGGTDQSVFSLGFSYASQEGVMGKPVQPQNDKYTVRLNSDHVIYKNNGLDIIKFGQTLNYSFRKRSGIAVGGMYYNDIRNMLDGNPLVPIYNNQGEYYANTDLQASGLAALSSRLYNPVAQMVLNRGMNETKNYNINSNAYIEIQPIKNLLFKSSFGYRMNANSYRSYQPAYDLAGDVSLSPGRITQSSGNGSSWTFENTLNYKFNLNRNSFDVLIGQSLEKWGLGSNMETTNANPTYVGFDYAYIDNTDGLTSGVTSLSGKPDDRGSLASFFGRIQYNYNETYLLTLVMRGDGSSNFPQGKRWGYFPSVSAGWLITNEEFLKDNNFVDFLKLRASWGQNGNSNIDPYQYLSIIAFDSENNYSFGNDRNKQQLGGYPSILPNKDITWETSDQLDIGLDAYFLDSRLQLAFDYYNKKTVDWLVQAPIPEIYGAGAPYINGGDVENKGYELSLRWNDHAGDFHYGAYFNASKNDNKVTRLANAEGIIRGPAGIISQGTDPMYRAQVGYPIGYFYGYKIHGIFQNQQEIDNWTHGFLQENPQPGDVIFADTNGDNKVTPEDKTMIGNPHPDVTIGFGLNFSYRGFDFSLSGKGAFGQQIMKSYRSFADNEFQNYTTDILTKRWRGEGTSNSFPRLTAGNSTNRINISSIYVENGDYVKIQNVTLGYDFKRIMPAMPFGQARFYVGARNLFTITNYSGMDPEVGYGDDQGWVSGIDLGFYPTPRTFLAGVNLSF</sequence>
<evidence type="ECO:0000256" key="3">
    <source>
        <dbReference type="ARBA" id="ARBA00022452"/>
    </source>
</evidence>
<evidence type="ECO:0000256" key="1">
    <source>
        <dbReference type="ARBA" id="ARBA00004571"/>
    </source>
</evidence>
<evidence type="ECO:0000256" key="2">
    <source>
        <dbReference type="ARBA" id="ARBA00022448"/>
    </source>
</evidence>
<comment type="subcellular location">
    <subcellularLocation>
        <location evidence="1 7">Cell outer membrane</location>
        <topology evidence="1 7">Multi-pass membrane protein</topology>
    </subcellularLocation>
</comment>
<dbReference type="SUPFAM" id="SSF56935">
    <property type="entry name" value="Porins"/>
    <property type="match status" value="1"/>
</dbReference>
<dbReference type="Pfam" id="PF07715">
    <property type="entry name" value="Plug"/>
    <property type="match status" value="1"/>
</dbReference>
<dbReference type="InterPro" id="IPR012910">
    <property type="entry name" value="Plug_dom"/>
</dbReference>
<dbReference type="Gene3D" id="2.40.170.20">
    <property type="entry name" value="TonB-dependent receptor, beta-barrel domain"/>
    <property type="match status" value="1"/>
</dbReference>
<keyword evidence="6 7" id="KW-0998">Cell outer membrane</keyword>
<feature type="domain" description="Secretin/TonB short N-terminal" evidence="8">
    <location>
        <begin position="49"/>
        <end position="100"/>
    </location>
</feature>
<comment type="similarity">
    <text evidence="7">Belongs to the TonB-dependent receptor family.</text>
</comment>
<keyword evidence="2 7" id="KW-0813">Transport</keyword>
<dbReference type="AlphaFoldDB" id="A0A5M4B2W5"/>
<reference evidence="9 10" key="1">
    <citation type="submission" date="2019-10" db="EMBL/GenBank/DDBJ databases">
        <title>Prolixibacter strains distinguished by the presence of nitrate reductase genes were adept at nitrate-dependent anaerobic corrosion of metallic iron and carbon steel.</title>
        <authorList>
            <person name="Iino T."/>
            <person name="Shono N."/>
            <person name="Ito K."/>
            <person name="Nakamura R."/>
            <person name="Sueoka K."/>
            <person name="Harayama S."/>
            <person name="Ohkuma M."/>
        </authorList>
    </citation>
    <scope>NUCLEOTIDE SEQUENCE [LARGE SCALE GENOMIC DNA]</scope>
    <source>
        <strain evidence="9 10">JCM 13498</strain>
    </source>
</reference>
<evidence type="ECO:0000313" key="9">
    <source>
        <dbReference type="EMBL" id="GET34258.1"/>
    </source>
</evidence>
<dbReference type="Gene3D" id="2.170.130.10">
    <property type="entry name" value="TonB-dependent receptor, plug domain"/>
    <property type="match status" value="1"/>
</dbReference>
<dbReference type="InterPro" id="IPR036942">
    <property type="entry name" value="Beta-barrel_TonB_sf"/>
</dbReference>
<dbReference type="SUPFAM" id="SSF49464">
    <property type="entry name" value="Carboxypeptidase regulatory domain-like"/>
    <property type="match status" value="1"/>
</dbReference>
<comment type="caution">
    <text evidence="9">The sequence shown here is derived from an EMBL/GenBank/DDBJ whole genome shotgun (WGS) entry which is preliminary data.</text>
</comment>
<keyword evidence="3 7" id="KW-1134">Transmembrane beta strand</keyword>
<proteinExistence type="inferred from homology"/>
<dbReference type="InterPro" id="IPR011662">
    <property type="entry name" value="Secretin/TonB_short_N"/>
</dbReference>
<dbReference type="InterPro" id="IPR039426">
    <property type="entry name" value="TonB-dep_rcpt-like"/>
</dbReference>
<dbReference type="EMBL" id="BLAX01000001">
    <property type="protein sequence ID" value="GET34258.1"/>
    <property type="molecule type" value="Genomic_DNA"/>
</dbReference>
<dbReference type="InterPro" id="IPR008969">
    <property type="entry name" value="CarboxyPept-like_regulatory"/>
</dbReference>
<evidence type="ECO:0000256" key="4">
    <source>
        <dbReference type="ARBA" id="ARBA00022692"/>
    </source>
</evidence>
<keyword evidence="4 7" id="KW-0812">Transmembrane</keyword>
<evidence type="ECO:0000259" key="8">
    <source>
        <dbReference type="SMART" id="SM00965"/>
    </source>
</evidence>
<organism evidence="9 10">
    <name type="scientific">Prolixibacter bellariivorans</name>
    <dbReference type="NCBI Taxonomy" id="314319"/>
    <lineage>
        <taxon>Bacteria</taxon>
        <taxon>Pseudomonadati</taxon>
        <taxon>Bacteroidota</taxon>
        <taxon>Bacteroidia</taxon>
        <taxon>Marinilabiliales</taxon>
        <taxon>Prolixibacteraceae</taxon>
        <taxon>Prolixibacter</taxon>
    </lineage>
</organism>
<dbReference type="InterPro" id="IPR037066">
    <property type="entry name" value="Plug_dom_sf"/>
</dbReference>
<evidence type="ECO:0000256" key="7">
    <source>
        <dbReference type="PROSITE-ProRule" id="PRU01360"/>
    </source>
</evidence>
<protein>
    <submittedName>
        <fullName evidence="9">SusC/RagA family TonB-linked outer membrane protein</fullName>
    </submittedName>
</protein>
<dbReference type="GO" id="GO:0009279">
    <property type="term" value="C:cell outer membrane"/>
    <property type="evidence" value="ECO:0007669"/>
    <property type="project" value="UniProtKB-SubCell"/>
</dbReference>
<dbReference type="Pfam" id="PF13715">
    <property type="entry name" value="CarbopepD_reg_2"/>
    <property type="match status" value="1"/>
</dbReference>
<dbReference type="RefSeq" id="WP_199898662.1">
    <property type="nucleotide sequence ID" value="NZ_BLAX01000001.1"/>
</dbReference>
<dbReference type="Pfam" id="PF07660">
    <property type="entry name" value="STN"/>
    <property type="match status" value="1"/>
</dbReference>
<dbReference type="NCBIfam" id="TIGR04057">
    <property type="entry name" value="SusC_RagA_signa"/>
    <property type="match status" value="1"/>
</dbReference>
<dbReference type="Gene3D" id="2.60.40.1120">
    <property type="entry name" value="Carboxypeptidase-like, regulatory domain"/>
    <property type="match status" value="1"/>
</dbReference>
<evidence type="ECO:0000256" key="6">
    <source>
        <dbReference type="ARBA" id="ARBA00023237"/>
    </source>
</evidence>
<accession>A0A5M4B2W5</accession>
<dbReference type="SMART" id="SM00965">
    <property type="entry name" value="STN"/>
    <property type="match status" value="1"/>
</dbReference>
<dbReference type="NCBIfam" id="TIGR04056">
    <property type="entry name" value="OMP_RagA_SusC"/>
    <property type="match status" value="1"/>
</dbReference>
<evidence type="ECO:0000256" key="5">
    <source>
        <dbReference type="ARBA" id="ARBA00023136"/>
    </source>
</evidence>
<name>A0A5M4B2W5_9BACT</name>
<keyword evidence="5 7" id="KW-0472">Membrane</keyword>
<dbReference type="InterPro" id="IPR023997">
    <property type="entry name" value="TonB-dep_OMP_SusC/RagA_CS"/>
</dbReference>
<dbReference type="InterPro" id="IPR023996">
    <property type="entry name" value="TonB-dep_OMP_SusC/RagA"/>
</dbReference>
<dbReference type="PROSITE" id="PS52016">
    <property type="entry name" value="TONB_DEPENDENT_REC_3"/>
    <property type="match status" value="1"/>
</dbReference>
<evidence type="ECO:0000313" key="10">
    <source>
        <dbReference type="Proteomes" id="UP000391834"/>
    </source>
</evidence>